<dbReference type="Gene3D" id="3.30.300.30">
    <property type="match status" value="1"/>
</dbReference>
<dbReference type="InterPro" id="IPR042099">
    <property type="entry name" value="ANL_N_sf"/>
</dbReference>
<dbReference type="PANTHER" id="PTHR43767:SF1">
    <property type="entry name" value="NONRIBOSOMAL PEPTIDE SYNTHASE PES1 (EUROFUNG)-RELATED"/>
    <property type="match status" value="1"/>
</dbReference>
<evidence type="ECO:0000259" key="2">
    <source>
        <dbReference type="Pfam" id="PF13193"/>
    </source>
</evidence>
<evidence type="ECO:0000313" key="3">
    <source>
        <dbReference type="EMBL" id="MDA7026390.1"/>
    </source>
</evidence>
<name>A0ABT4X257_9BACI</name>
<dbReference type="EMBL" id="JAQKAB010000004">
    <property type="protein sequence ID" value="MDA7026390.1"/>
    <property type="molecule type" value="Genomic_DNA"/>
</dbReference>
<dbReference type="Pfam" id="PF00501">
    <property type="entry name" value="AMP-binding"/>
    <property type="match status" value="1"/>
</dbReference>
<dbReference type="InterPro" id="IPR020845">
    <property type="entry name" value="AMP-binding_CS"/>
</dbReference>
<evidence type="ECO:0000313" key="4">
    <source>
        <dbReference type="Proteomes" id="UP001211894"/>
    </source>
</evidence>
<accession>A0ABT4X257</accession>
<evidence type="ECO:0000259" key="1">
    <source>
        <dbReference type="Pfam" id="PF00501"/>
    </source>
</evidence>
<dbReference type="Gene3D" id="3.40.50.12780">
    <property type="entry name" value="N-terminal domain of ligase-like"/>
    <property type="match status" value="1"/>
</dbReference>
<dbReference type="InterPro" id="IPR050237">
    <property type="entry name" value="ATP-dep_AMP-bd_enzyme"/>
</dbReference>
<comment type="caution">
    <text evidence="3">The sequence shown here is derived from an EMBL/GenBank/DDBJ whole genome shotgun (WGS) entry which is preliminary data.</text>
</comment>
<gene>
    <name evidence="3" type="ORF">PJ311_07130</name>
</gene>
<dbReference type="InterPro" id="IPR000873">
    <property type="entry name" value="AMP-dep_synth/lig_dom"/>
</dbReference>
<dbReference type="InterPro" id="IPR025110">
    <property type="entry name" value="AMP-bd_C"/>
</dbReference>
<dbReference type="InterPro" id="IPR045851">
    <property type="entry name" value="AMP-bd_C_sf"/>
</dbReference>
<dbReference type="SUPFAM" id="SSF56801">
    <property type="entry name" value="Acetyl-CoA synthetase-like"/>
    <property type="match status" value="1"/>
</dbReference>
<dbReference type="PANTHER" id="PTHR43767">
    <property type="entry name" value="LONG-CHAIN-FATTY-ACID--COA LIGASE"/>
    <property type="match status" value="1"/>
</dbReference>
<feature type="domain" description="AMP-dependent synthetase/ligase" evidence="1">
    <location>
        <begin position="13"/>
        <end position="365"/>
    </location>
</feature>
<feature type="domain" description="AMP-binding enzyme C-terminal" evidence="2">
    <location>
        <begin position="415"/>
        <end position="489"/>
    </location>
</feature>
<dbReference type="Pfam" id="PF13193">
    <property type="entry name" value="AMP-binding_C"/>
    <property type="match status" value="1"/>
</dbReference>
<dbReference type="RefSeq" id="WP_271340253.1">
    <property type="nucleotide sequence ID" value="NZ_JAQKAB010000004.1"/>
</dbReference>
<sequence>MNTLQHFIYYHMEKSAELEALSGGDRTLSFMEYHDRVNKLAQFLLEKGVQKGDCIAILCKNNHHFPVILLGALKIGAVVVPLSWQLTTYEVAGILKNSQPSIIFYDREFAPVFSPLGQYLQSSLMIEAGIGMNTTEEFENIFIERPSQLNIEQVVEDDLALLLFTSGTTGNPKGCMVNHGSLATYLTDLHINGRQHRGTRFLACHPLYHMSSLNHLLQGAFGGVTLHFLWEPKPDEILQEIEKKQIHMMMAFPSVYTYMLEEMKKRSFNLSSISAFISGGTKVPTRLFKEFKDYGVMMVQGYGSTEAWTVSSWRPDMGWDKVHSAGKPIPRVSVKIKDPRTHEELPPGEVGEVVIKSPYVFAGYYQNRHATEKVLKDGWFYMGDSGCLDEEGFLYITGRYKDVIVYGGDNIYPHQVEDIIEQVPGVIESAVIGVPDEVYGEIPRAYVVVNETYCLGKEDVISYCKERLANYKVPDIIFVKSLPKNRLGKIVKHALRGDCI</sequence>
<keyword evidence="4" id="KW-1185">Reference proteome</keyword>
<dbReference type="PROSITE" id="PS00455">
    <property type="entry name" value="AMP_BINDING"/>
    <property type="match status" value="1"/>
</dbReference>
<protein>
    <submittedName>
        <fullName evidence="3">Class I adenylate-forming enzyme family protein</fullName>
    </submittedName>
</protein>
<dbReference type="Proteomes" id="UP001211894">
    <property type="component" value="Unassembled WGS sequence"/>
</dbReference>
<reference evidence="3 4" key="1">
    <citation type="submission" date="2023-01" db="EMBL/GenBank/DDBJ databases">
        <title>Bacillus changyiensis sp. nov., isolated from a coastal deposit.</title>
        <authorList>
            <person name="Xiao G."/>
            <person name="Lai Q."/>
            <person name="Hu Z."/>
            <person name="Shao Z."/>
        </authorList>
    </citation>
    <scope>NUCLEOTIDE SEQUENCE [LARGE SCALE GENOMIC DNA]</scope>
    <source>
        <strain evidence="3 4">CLL-7-23</strain>
    </source>
</reference>
<organism evidence="3 4">
    <name type="scientific">Bacillus changyiensis</name>
    <dbReference type="NCBI Taxonomy" id="3004103"/>
    <lineage>
        <taxon>Bacteria</taxon>
        <taxon>Bacillati</taxon>
        <taxon>Bacillota</taxon>
        <taxon>Bacilli</taxon>
        <taxon>Bacillales</taxon>
        <taxon>Bacillaceae</taxon>
        <taxon>Bacillus</taxon>
    </lineage>
</organism>
<proteinExistence type="predicted"/>